<protein>
    <submittedName>
        <fullName evidence="2">Uncharacterized protein</fullName>
    </submittedName>
</protein>
<feature type="region of interest" description="Disordered" evidence="1">
    <location>
        <begin position="44"/>
        <end position="63"/>
    </location>
</feature>
<feature type="compositionally biased region" description="Basic and acidic residues" evidence="1">
    <location>
        <begin position="25"/>
        <end position="35"/>
    </location>
</feature>
<evidence type="ECO:0000256" key="1">
    <source>
        <dbReference type="SAM" id="MobiDB-lite"/>
    </source>
</evidence>
<sequence>MGRSAESKLDRADSFNKTAAKIRKKDPESARELDVLARVQRRSAIKQLKRRPKRKSKKTRLVI</sequence>
<feature type="region of interest" description="Disordered" evidence="1">
    <location>
        <begin position="1"/>
        <end position="35"/>
    </location>
</feature>
<organism evidence="2">
    <name type="scientific">marine sediment metagenome</name>
    <dbReference type="NCBI Taxonomy" id="412755"/>
    <lineage>
        <taxon>unclassified sequences</taxon>
        <taxon>metagenomes</taxon>
        <taxon>ecological metagenomes</taxon>
    </lineage>
</organism>
<dbReference type="EMBL" id="LAZR01025235">
    <property type="protein sequence ID" value="KKL72561.1"/>
    <property type="molecule type" value="Genomic_DNA"/>
</dbReference>
<name>A0A0F9F230_9ZZZZ</name>
<evidence type="ECO:0000313" key="2">
    <source>
        <dbReference type="EMBL" id="KKL72561.1"/>
    </source>
</evidence>
<feature type="compositionally biased region" description="Basic and acidic residues" evidence="1">
    <location>
        <begin position="1"/>
        <end position="14"/>
    </location>
</feature>
<gene>
    <name evidence="2" type="ORF">LCGC14_2083680</name>
</gene>
<comment type="caution">
    <text evidence="2">The sequence shown here is derived from an EMBL/GenBank/DDBJ whole genome shotgun (WGS) entry which is preliminary data.</text>
</comment>
<dbReference type="AlphaFoldDB" id="A0A0F9F230"/>
<proteinExistence type="predicted"/>
<accession>A0A0F9F230</accession>
<reference evidence="2" key="1">
    <citation type="journal article" date="2015" name="Nature">
        <title>Complex archaea that bridge the gap between prokaryotes and eukaryotes.</title>
        <authorList>
            <person name="Spang A."/>
            <person name="Saw J.H."/>
            <person name="Jorgensen S.L."/>
            <person name="Zaremba-Niedzwiedzka K."/>
            <person name="Martijn J."/>
            <person name="Lind A.E."/>
            <person name="van Eijk R."/>
            <person name="Schleper C."/>
            <person name="Guy L."/>
            <person name="Ettema T.J."/>
        </authorList>
    </citation>
    <scope>NUCLEOTIDE SEQUENCE</scope>
</reference>